<evidence type="ECO:0000259" key="9">
    <source>
        <dbReference type="PROSITE" id="PS50928"/>
    </source>
</evidence>
<feature type="domain" description="ABC transmembrane type-1" evidence="9">
    <location>
        <begin position="97"/>
        <end position="286"/>
    </location>
</feature>
<protein>
    <submittedName>
        <fullName evidence="10">ABC transporter permease</fullName>
    </submittedName>
</protein>
<proteinExistence type="inferred from homology"/>
<dbReference type="InterPro" id="IPR035906">
    <property type="entry name" value="MetI-like_sf"/>
</dbReference>
<name>A0ABU4HYY8_9ACTN</name>
<dbReference type="PANTHER" id="PTHR43386">
    <property type="entry name" value="OLIGOPEPTIDE TRANSPORT SYSTEM PERMEASE PROTEIN APPC"/>
    <property type="match status" value="1"/>
</dbReference>
<feature type="region of interest" description="Disordered" evidence="8">
    <location>
        <begin position="1"/>
        <end position="21"/>
    </location>
</feature>
<gene>
    <name evidence="10" type="ORF">R7226_29025</name>
</gene>
<evidence type="ECO:0000256" key="3">
    <source>
        <dbReference type="ARBA" id="ARBA00022475"/>
    </source>
</evidence>
<comment type="similarity">
    <text evidence="7">Belongs to the binding-protein-dependent transport system permease family.</text>
</comment>
<comment type="caution">
    <text evidence="10">The sequence shown here is derived from an EMBL/GenBank/DDBJ whole genome shotgun (WGS) entry which is preliminary data.</text>
</comment>
<keyword evidence="6 7" id="KW-0472">Membrane</keyword>
<evidence type="ECO:0000256" key="7">
    <source>
        <dbReference type="RuleBase" id="RU363032"/>
    </source>
</evidence>
<evidence type="ECO:0000313" key="11">
    <source>
        <dbReference type="Proteomes" id="UP001284601"/>
    </source>
</evidence>
<keyword evidence="2 7" id="KW-0813">Transport</keyword>
<feature type="transmembrane region" description="Helical" evidence="7">
    <location>
        <begin position="136"/>
        <end position="156"/>
    </location>
</feature>
<evidence type="ECO:0000256" key="6">
    <source>
        <dbReference type="ARBA" id="ARBA00023136"/>
    </source>
</evidence>
<dbReference type="InterPro" id="IPR050366">
    <property type="entry name" value="BP-dependent_transpt_permease"/>
</dbReference>
<reference evidence="11" key="1">
    <citation type="submission" date="2023-07" db="EMBL/GenBank/DDBJ databases">
        <title>Conexibacter stalactiti sp. nov., isolated from stalactites in a lava cave and emended description of the genus Conexibacter.</title>
        <authorList>
            <person name="Lee S.D."/>
        </authorList>
    </citation>
    <scope>NUCLEOTIDE SEQUENCE [LARGE SCALE GENOMIC DNA]</scope>
    <source>
        <strain evidence="11">KCTC 39840</strain>
    </source>
</reference>
<feature type="transmembrane region" description="Helical" evidence="7">
    <location>
        <begin position="36"/>
        <end position="58"/>
    </location>
</feature>
<keyword evidence="4 7" id="KW-0812">Transmembrane</keyword>
<evidence type="ECO:0000256" key="2">
    <source>
        <dbReference type="ARBA" id="ARBA00022448"/>
    </source>
</evidence>
<dbReference type="PROSITE" id="PS50928">
    <property type="entry name" value="ABC_TM1"/>
    <property type="match status" value="1"/>
</dbReference>
<keyword evidence="5 7" id="KW-1133">Transmembrane helix</keyword>
<dbReference type="Proteomes" id="UP001284601">
    <property type="component" value="Unassembled WGS sequence"/>
</dbReference>
<dbReference type="RefSeq" id="WP_318600967.1">
    <property type="nucleotide sequence ID" value="NZ_JAWSTH010000142.1"/>
</dbReference>
<keyword evidence="11" id="KW-1185">Reference proteome</keyword>
<evidence type="ECO:0000256" key="5">
    <source>
        <dbReference type="ARBA" id="ARBA00022989"/>
    </source>
</evidence>
<dbReference type="PANTHER" id="PTHR43386:SF1">
    <property type="entry name" value="D,D-DIPEPTIDE TRANSPORT SYSTEM PERMEASE PROTEIN DDPC-RELATED"/>
    <property type="match status" value="1"/>
</dbReference>
<comment type="subcellular location">
    <subcellularLocation>
        <location evidence="1 7">Cell membrane</location>
        <topology evidence="1 7">Multi-pass membrane protein</topology>
    </subcellularLocation>
</comment>
<evidence type="ECO:0000256" key="1">
    <source>
        <dbReference type="ARBA" id="ARBA00004651"/>
    </source>
</evidence>
<dbReference type="InterPro" id="IPR000515">
    <property type="entry name" value="MetI-like"/>
</dbReference>
<dbReference type="Pfam" id="PF00528">
    <property type="entry name" value="BPD_transp_1"/>
    <property type="match status" value="1"/>
</dbReference>
<dbReference type="Gene3D" id="1.10.3720.10">
    <property type="entry name" value="MetI-like"/>
    <property type="match status" value="1"/>
</dbReference>
<feature type="transmembrane region" description="Helical" evidence="7">
    <location>
        <begin position="210"/>
        <end position="232"/>
    </location>
</feature>
<organism evidence="10 11">
    <name type="scientific">Conexibacter stalactiti</name>
    <dbReference type="NCBI Taxonomy" id="1940611"/>
    <lineage>
        <taxon>Bacteria</taxon>
        <taxon>Bacillati</taxon>
        <taxon>Actinomycetota</taxon>
        <taxon>Thermoleophilia</taxon>
        <taxon>Solirubrobacterales</taxon>
        <taxon>Conexibacteraceae</taxon>
        <taxon>Conexibacter</taxon>
    </lineage>
</organism>
<sequence>MAEPTTGAVAAPAPPAAPAPRASLGERLRRLPRPTLLGVSAGLLLLLVLLLLAAPLVARWDPAEQDPAIAFSGSSWDHWFGTDDLGRDLFARVLYGGRLTLLISGGAVLVAFVLGTTWGFLAALRRGIVDELLMRTADALMAIPQLLFALVCISAFGASTLNLALVIGVLLAPTTARMARSVALQEMSRDYYAAAVAYGARRRRLLLAELLPNAVPLLAVQAAINAAGAMILEASLSFVGLGIQPPDASWGTLLKEGYQFLYQRWEYAIFPALAILLTIWLLNVVADQLGARSNRGRR</sequence>
<feature type="transmembrane region" description="Helical" evidence="7">
    <location>
        <begin position="99"/>
        <end position="124"/>
    </location>
</feature>
<dbReference type="CDD" id="cd06261">
    <property type="entry name" value="TM_PBP2"/>
    <property type="match status" value="1"/>
</dbReference>
<dbReference type="EMBL" id="JAWSTH010000142">
    <property type="protein sequence ID" value="MDW5598438.1"/>
    <property type="molecule type" value="Genomic_DNA"/>
</dbReference>
<evidence type="ECO:0000256" key="8">
    <source>
        <dbReference type="SAM" id="MobiDB-lite"/>
    </source>
</evidence>
<dbReference type="SUPFAM" id="SSF161098">
    <property type="entry name" value="MetI-like"/>
    <property type="match status" value="1"/>
</dbReference>
<keyword evidence="3" id="KW-1003">Cell membrane</keyword>
<evidence type="ECO:0000256" key="4">
    <source>
        <dbReference type="ARBA" id="ARBA00022692"/>
    </source>
</evidence>
<evidence type="ECO:0000313" key="10">
    <source>
        <dbReference type="EMBL" id="MDW5598438.1"/>
    </source>
</evidence>
<feature type="transmembrane region" description="Helical" evidence="7">
    <location>
        <begin position="267"/>
        <end position="286"/>
    </location>
</feature>
<accession>A0ABU4HYY8</accession>